<dbReference type="RefSeq" id="XP_002681808.1">
    <property type="nucleotide sequence ID" value="XM_002681762.1"/>
</dbReference>
<evidence type="ECO:0000313" key="3">
    <source>
        <dbReference type="Proteomes" id="UP000006671"/>
    </source>
</evidence>
<feature type="transmembrane region" description="Helical" evidence="1">
    <location>
        <begin position="38"/>
        <end position="60"/>
    </location>
</feature>
<reference evidence="2 3" key="1">
    <citation type="journal article" date="2010" name="Cell">
        <title>The genome of Naegleria gruberi illuminates early eukaryotic versatility.</title>
        <authorList>
            <person name="Fritz-Laylin L.K."/>
            <person name="Prochnik S.E."/>
            <person name="Ginger M.L."/>
            <person name="Dacks J.B."/>
            <person name="Carpenter M.L."/>
            <person name="Field M.C."/>
            <person name="Kuo A."/>
            <person name="Paredez A."/>
            <person name="Chapman J."/>
            <person name="Pham J."/>
            <person name="Shu S."/>
            <person name="Neupane R."/>
            <person name="Cipriano M."/>
            <person name="Mancuso J."/>
            <person name="Tu H."/>
            <person name="Salamov A."/>
            <person name="Lindquist E."/>
            <person name="Shapiro H."/>
            <person name="Lucas S."/>
            <person name="Grigoriev I.V."/>
            <person name="Cande W.Z."/>
            <person name="Fulton C."/>
            <person name="Rokhsar D.S."/>
            <person name="Dawson S.C."/>
        </authorList>
    </citation>
    <scope>NUCLEOTIDE SEQUENCE [LARGE SCALE GENOMIC DNA]</scope>
    <source>
        <strain evidence="2 3">NEG-M</strain>
    </source>
</reference>
<evidence type="ECO:0000256" key="1">
    <source>
        <dbReference type="SAM" id="Phobius"/>
    </source>
</evidence>
<keyword evidence="1" id="KW-1133">Transmembrane helix</keyword>
<dbReference type="GeneID" id="8852764"/>
<keyword evidence="3" id="KW-1185">Reference proteome</keyword>
<organism evidence="3">
    <name type="scientific">Naegleria gruberi</name>
    <name type="common">Amoeba</name>
    <dbReference type="NCBI Taxonomy" id="5762"/>
    <lineage>
        <taxon>Eukaryota</taxon>
        <taxon>Discoba</taxon>
        <taxon>Heterolobosea</taxon>
        <taxon>Tetramitia</taxon>
        <taxon>Eutetramitia</taxon>
        <taxon>Vahlkampfiidae</taxon>
        <taxon>Naegleria</taxon>
    </lineage>
</organism>
<proteinExistence type="predicted"/>
<dbReference type="EMBL" id="GG738849">
    <property type="protein sequence ID" value="EFC49064.1"/>
    <property type="molecule type" value="Genomic_DNA"/>
</dbReference>
<gene>
    <name evidence="2" type="ORF">NAEGRDRAFT_30526</name>
</gene>
<dbReference type="InParanoid" id="D2V2I3"/>
<dbReference type="KEGG" id="ngr:NAEGRDRAFT_30526"/>
<dbReference type="Proteomes" id="UP000006671">
    <property type="component" value="Unassembled WGS sequence"/>
</dbReference>
<keyword evidence="1" id="KW-0472">Membrane</keyword>
<sequence>MLNRFIRSAARNLPRRGHDAHDHHHELVMFTNGPPKKAAVAAWMTFMIGTPVAICFSWWYTYVGSKLSQK</sequence>
<accession>D2V2I3</accession>
<dbReference type="OMA" id="HHELVMF"/>
<name>D2V2I3_NAEGR</name>
<dbReference type="OrthoDB" id="10256898at2759"/>
<evidence type="ECO:0000313" key="2">
    <source>
        <dbReference type="EMBL" id="EFC49064.1"/>
    </source>
</evidence>
<dbReference type="VEuPathDB" id="AmoebaDB:NAEGRDRAFT_30526"/>
<protein>
    <submittedName>
        <fullName evidence="2">Predicted protein</fullName>
    </submittedName>
</protein>
<dbReference type="AlphaFoldDB" id="D2V2I3"/>
<keyword evidence="1" id="KW-0812">Transmembrane</keyword>